<name>B4LP93_DROVI</name>
<accession>B4LP93</accession>
<proteinExistence type="predicted"/>
<evidence type="ECO:0000313" key="2">
    <source>
        <dbReference type="EMBL" id="EDW60202.1"/>
    </source>
</evidence>
<sequence>MWNWVIFVNLWLLLVLNASWAQRQVPCRNPIFKSCHHYCKENCPSEGADCVYNCESNCGCKPAYLMRNNGGCFKIRRCRIDYKSAEVFKMMPAPCKDEVKEPRLANGDDILNLLEFEPLDPHGK</sequence>
<dbReference type="OMA" id="YCKENCP"/>
<dbReference type="InParanoid" id="B4LP93"/>
<feature type="chain" id="PRO_5002816404" description="TIL domain-containing protein" evidence="1">
    <location>
        <begin position="22"/>
        <end position="124"/>
    </location>
</feature>
<keyword evidence="1" id="KW-0732">Signal</keyword>
<dbReference type="Proteomes" id="UP000008792">
    <property type="component" value="Unassembled WGS sequence"/>
</dbReference>
<feature type="signal peptide" evidence="1">
    <location>
        <begin position="1"/>
        <end position="21"/>
    </location>
</feature>
<dbReference type="HOGENOM" id="CLU_2029079_0_0_1"/>
<evidence type="ECO:0000256" key="1">
    <source>
        <dbReference type="SAM" id="SignalP"/>
    </source>
</evidence>
<dbReference type="PhylomeDB" id="B4LP93"/>
<reference evidence="2 3" key="1">
    <citation type="journal article" date="2007" name="Nature">
        <title>Evolution of genes and genomes on the Drosophila phylogeny.</title>
        <authorList>
            <consortium name="Drosophila 12 Genomes Consortium"/>
            <person name="Clark A.G."/>
            <person name="Eisen M.B."/>
            <person name="Smith D.R."/>
            <person name="Bergman C.M."/>
            <person name="Oliver B."/>
            <person name="Markow T.A."/>
            <person name="Kaufman T.C."/>
            <person name="Kellis M."/>
            <person name="Gelbart W."/>
            <person name="Iyer V.N."/>
            <person name="Pollard D.A."/>
            <person name="Sackton T.B."/>
            <person name="Larracuente A.M."/>
            <person name="Singh N.D."/>
            <person name="Abad J.P."/>
            <person name="Abt D.N."/>
            <person name="Adryan B."/>
            <person name="Aguade M."/>
            <person name="Akashi H."/>
            <person name="Anderson W.W."/>
            <person name="Aquadro C.F."/>
            <person name="Ardell D.H."/>
            <person name="Arguello R."/>
            <person name="Artieri C.G."/>
            <person name="Barbash D.A."/>
            <person name="Barker D."/>
            <person name="Barsanti P."/>
            <person name="Batterham P."/>
            <person name="Batzoglou S."/>
            <person name="Begun D."/>
            <person name="Bhutkar A."/>
            <person name="Blanco E."/>
            <person name="Bosak S.A."/>
            <person name="Bradley R.K."/>
            <person name="Brand A.D."/>
            <person name="Brent M.R."/>
            <person name="Brooks A.N."/>
            <person name="Brown R.H."/>
            <person name="Butlin R.K."/>
            <person name="Caggese C."/>
            <person name="Calvi B.R."/>
            <person name="Bernardo de Carvalho A."/>
            <person name="Caspi A."/>
            <person name="Castrezana S."/>
            <person name="Celniker S.E."/>
            <person name="Chang J.L."/>
            <person name="Chapple C."/>
            <person name="Chatterji S."/>
            <person name="Chinwalla A."/>
            <person name="Civetta A."/>
            <person name="Clifton S.W."/>
            <person name="Comeron J.M."/>
            <person name="Costello J.C."/>
            <person name="Coyne J.A."/>
            <person name="Daub J."/>
            <person name="David R.G."/>
            <person name="Delcher A.L."/>
            <person name="Delehaunty K."/>
            <person name="Do C.B."/>
            <person name="Ebling H."/>
            <person name="Edwards K."/>
            <person name="Eickbush T."/>
            <person name="Evans J.D."/>
            <person name="Filipski A."/>
            <person name="Findeiss S."/>
            <person name="Freyhult E."/>
            <person name="Fulton L."/>
            <person name="Fulton R."/>
            <person name="Garcia A.C."/>
            <person name="Gardiner A."/>
            <person name="Garfield D.A."/>
            <person name="Garvin B.E."/>
            <person name="Gibson G."/>
            <person name="Gilbert D."/>
            <person name="Gnerre S."/>
            <person name="Godfrey J."/>
            <person name="Good R."/>
            <person name="Gotea V."/>
            <person name="Gravely B."/>
            <person name="Greenberg A.J."/>
            <person name="Griffiths-Jones S."/>
            <person name="Gross S."/>
            <person name="Guigo R."/>
            <person name="Gustafson E.A."/>
            <person name="Haerty W."/>
            <person name="Hahn M.W."/>
            <person name="Halligan D.L."/>
            <person name="Halpern A.L."/>
            <person name="Halter G.M."/>
            <person name="Han M.V."/>
            <person name="Heger A."/>
            <person name="Hillier L."/>
            <person name="Hinrichs A.S."/>
            <person name="Holmes I."/>
            <person name="Hoskins R.A."/>
            <person name="Hubisz M.J."/>
            <person name="Hultmark D."/>
            <person name="Huntley M.A."/>
            <person name="Jaffe D.B."/>
            <person name="Jagadeeshan S."/>
            <person name="Jeck W.R."/>
            <person name="Johnson J."/>
            <person name="Jones C.D."/>
            <person name="Jordan W.C."/>
            <person name="Karpen G.H."/>
            <person name="Kataoka E."/>
            <person name="Keightley P.D."/>
            <person name="Kheradpour P."/>
            <person name="Kirkness E.F."/>
            <person name="Koerich L.B."/>
            <person name="Kristiansen K."/>
            <person name="Kudrna D."/>
            <person name="Kulathinal R.J."/>
            <person name="Kumar S."/>
            <person name="Kwok R."/>
            <person name="Lander E."/>
            <person name="Langley C.H."/>
            <person name="Lapoint R."/>
            <person name="Lazzaro B.P."/>
            <person name="Lee S.J."/>
            <person name="Levesque L."/>
            <person name="Li R."/>
            <person name="Lin C.F."/>
            <person name="Lin M.F."/>
            <person name="Lindblad-Toh K."/>
            <person name="Llopart A."/>
            <person name="Long M."/>
            <person name="Low L."/>
            <person name="Lozovsky E."/>
            <person name="Lu J."/>
            <person name="Luo M."/>
            <person name="Machado C.A."/>
            <person name="Makalowski W."/>
            <person name="Marzo M."/>
            <person name="Matsuda M."/>
            <person name="Matzkin L."/>
            <person name="McAllister B."/>
            <person name="McBride C.S."/>
            <person name="McKernan B."/>
            <person name="McKernan K."/>
            <person name="Mendez-Lago M."/>
            <person name="Minx P."/>
            <person name="Mollenhauer M.U."/>
            <person name="Montooth K."/>
            <person name="Mount S.M."/>
            <person name="Mu X."/>
            <person name="Myers E."/>
            <person name="Negre B."/>
            <person name="Newfeld S."/>
            <person name="Nielsen R."/>
            <person name="Noor M.A."/>
            <person name="O'Grady P."/>
            <person name="Pachter L."/>
            <person name="Papaceit M."/>
            <person name="Parisi M.J."/>
            <person name="Parisi M."/>
            <person name="Parts L."/>
            <person name="Pedersen J.S."/>
            <person name="Pesole G."/>
            <person name="Phillippy A.M."/>
            <person name="Ponting C.P."/>
            <person name="Pop M."/>
            <person name="Porcelli D."/>
            <person name="Powell J.R."/>
            <person name="Prohaska S."/>
            <person name="Pruitt K."/>
            <person name="Puig M."/>
            <person name="Quesneville H."/>
            <person name="Ram K.R."/>
            <person name="Rand D."/>
            <person name="Rasmussen M.D."/>
            <person name="Reed L.K."/>
            <person name="Reenan R."/>
            <person name="Reily A."/>
            <person name="Remington K.A."/>
            <person name="Rieger T.T."/>
            <person name="Ritchie M.G."/>
            <person name="Robin C."/>
            <person name="Rogers Y.H."/>
            <person name="Rohde C."/>
            <person name="Rozas J."/>
            <person name="Rubenfield M.J."/>
            <person name="Ruiz A."/>
            <person name="Russo S."/>
            <person name="Salzberg S.L."/>
            <person name="Sanchez-Gracia A."/>
            <person name="Saranga D.J."/>
            <person name="Sato H."/>
            <person name="Schaeffer S.W."/>
            <person name="Schatz M.C."/>
            <person name="Schlenke T."/>
            <person name="Schwartz R."/>
            <person name="Segarra C."/>
            <person name="Singh R.S."/>
            <person name="Sirot L."/>
            <person name="Sirota M."/>
            <person name="Sisneros N.B."/>
            <person name="Smith C.D."/>
            <person name="Smith T.F."/>
            <person name="Spieth J."/>
            <person name="Stage D.E."/>
            <person name="Stark A."/>
            <person name="Stephan W."/>
            <person name="Strausberg R.L."/>
            <person name="Strempel S."/>
            <person name="Sturgill D."/>
            <person name="Sutton G."/>
            <person name="Sutton G.G."/>
            <person name="Tao W."/>
            <person name="Teichmann S."/>
            <person name="Tobari Y.N."/>
            <person name="Tomimura Y."/>
            <person name="Tsolas J.M."/>
            <person name="Valente V.L."/>
            <person name="Venter E."/>
            <person name="Venter J.C."/>
            <person name="Vicario S."/>
            <person name="Vieira F.G."/>
            <person name="Vilella A.J."/>
            <person name="Villasante A."/>
            <person name="Walenz B."/>
            <person name="Wang J."/>
            <person name="Wasserman M."/>
            <person name="Watts T."/>
            <person name="Wilson D."/>
            <person name="Wilson R.K."/>
            <person name="Wing R.A."/>
            <person name="Wolfner M.F."/>
            <person name="Wong A."/>
            <person name="Wong G.K."/>
            <person name="Wu C.I."/>
            <person name="Wu G."/>
            <person name="Yamamoto D."/>
            <person name="Yang H.P."/>
            <person name="Yang S.P."/>
            <person name="Yorke J.A."/>
            <person name="Yoshida K."/>
            <person name="Zdobnov E."/>
            <person name="Zhang P."/>
            <person name="Zhang Y."/>
            <person name="Zimin A.V."/>
            <person name="Baldwin J."/>
            <person name="Abdouelleil A."/>
            <person name="Abdulkadir J."/>
            <person name="Abebe A."/>
            <person name="Abera B."/>
            <person name="Abreu J."/>
            <person name="Acer S.C."/>
            <person name="Aftuck L."/>
            <person name="Alexander A."/>
            <person name="An P."/>
            <person name="Anderson E."/>
            <person name="Anderson S."/>
            <person name="Arachi H."/>
            <person name="Azer M."/>
            <person name="Bachantsang P."/>
            <person name="Barry A."/>
            <person name="Bayul T."/>
            <person name="Berlin A."/>
            <person name="Bessette D."/>
            <person name="Bloom T."/>
            <person name="Blye J."/>
            <person name="Boguslavskiy L."/>
            <person name="Bonnet C."/>
            <person name="Boukhgalter B."/>
            <person name="Bourzgui I."/>
            <person name="Brown A."/>
            <person name="Cahill P."/>
            <person name="Channer S."/>
            <person name="Cheshatsang Y."/>
            <person name="Chuda L."/>
            <person name="Citroen M."/>
            <person name="Collymore A."/>
            <person name="Cooke P."/>
            <person name="Costello M."/>
            <person name="D'Aco K."/>
            <person name="Daza R."/>
            <person name="De Haan G."/>
            <person name="DeGray S."/>
            <person name="DeMaso C."/>
            <person name="Dhargay N."/>
            <person name="Dooley K."/>
            <person name="Dooley E."/>
            <person name="Doricent M."/>
            <person name="Dorje P."/>
            <person name="Dorjee K."/>
            <person name="Dupes A."/>
            <person name="Elong R."/>
            <person name="Falk J."/>
            <person name="Farina A."/>
            <person name="Faro S."/>
            <person name="Ferguson D."/>
            <person name="Fisher S."/>
            <person name="Foley C.D."/>
            <person name="Franke A."/>
            <person name="Friedrich D."/>
            <person name="Gadbois L."/>
            <person name="Gearin G."/>
            <person name="Gearin C.R."/>
            <person name="Giannoukos G."/>
            <person name="Goode T."/>
            <person name="Graham J."/>
            <person name="Grandbois E."/>
            <person name="Grewal S."/>
            <person name="Gyaltsen K."/>
            <person name="Hafez N."/>
            <person name="Hagos B."/>
            <person name="Hall J."/>
            <person name="Henson C."/>
            <person name="Hollinger A."/>
            <person name="Honan T."/>
            <person name="Huard M.D."/>
            <person name="Hughes L."/>
            <person name="Hurhula B."/>
            <person name="Husby M.E."/>
            <person name="Kamat A."/>
            <person name="Kanga B."/>
            <person name="Kashin S."/>
            <person name="Khazanovich D."/>
            <person name="Kisner P."/>
            <person name="Lance K."/>
            <person name="Lara M."/>
            <person name="Lee W."/>
            <person name="Lennon N."/>
            <person name="Letendre F."/>
            <person name="LeVine R."/>
            <person name="Lipovsky A."/>
            <person name="Liu X."/>
            <person name="Liu J."/>
            <person name="Liu S."/>
            <person name="Lokyitsang T."/>
            <person name="Lokyitsang Y."/>
            <person name="Lubonja R."/>
            <person name="Lui A."/>
            <person name="MacDonald P."/>
            <person name="Magnisalis V."/>
            <person name="Maru K."/>
            <person name="Matthews C."/>
            <person name="McCusker W."/>
            <person name="McDonough S."/>
            <person name="Mehta T."/>
            <person name="Meldrim J."/>
            <person name="Meneus L."/>
            <person name="Mihai O."/>
            <person name="Mihalev A."/>
            <person name="Mihova T."/>
            <person name="Mittelman R."/>
            <person name="Mlenga V."/>
            <person name="Montmayeur A."/>
            <person name="Mulrain L."/>
            <person name="Navidi A."/>
            <person name="Naylor J."/>
            <person name="Negash T."/>
            <person name="Nguyen T."/>
            <person name="Nguyen N."/>
            <person name="Nicol R."/>
            <person name="Norbu C."/>
            <person name="Norbu N."/>
            <person name="Novod N."/>
            <person name="O'Neill B."/>
            <person name="Osman S."/>
            <person name="Markiewicz E."/>
            <person name="Oyono O.L."/>
            <person name="Patti C."/>
            <person name="Phunkhang P."/>
            <person name="Pierre F."/>
            <person name="Priest M."/>
            <person name="Raghuraman S."/>
            <person name="Rege F."/>
            <person name="Reyes R."/>
            <person name="Rise C."/>
            <person name="Rogov P."/>
            <person name="Ross K."/>
            <person name="Ryan E."/>
            <person name="Settipalli S."/>
            <person name="Shea T."/>
            <person name="Sherpa N."/>
            <person name="Shi L."/>
            <person name="Shih D."/>
            <person name="Sparrow T."/>
            <person name="Spaulding J."/>
            <person name="Stalker J."/>
            <person name="Stange-Thomann N."/>
            <person name="Stavropoulos S."/>
            <person name="Stone C."/>
            <person name="Strader C."/>
            <person name="Tesfaye S."/>
            <person name="Thomson T."/>
            <person name="Thoulutsang Y."/>
            <person name="Thoulutsang D."/>
            <person name="Topham K."/>
            <person name="Topping I."/>
            <person name="Tsamla T."/>
            <person name="Vassiliev H."/>
            <person name="Vo A."/>
            <person name="Wangchuk T."/>
            <person name="Wangdi T."/>
            <person name="Weiand M."/>
            <person name="Wilkinson J."/>
            <person name="Wilson A."/>
            <person name="Yadav S."/>
            <person name="Young G."/>
            <person name="Yu Q."/>
            <person name="Zembek L."/>
            <person name="Zhong D."/>
            <person name="Zimmer A."/>
            <person name="Zwirko Z."/>
            <person name="Jaffe D.B."/>
            <person name="Alvarez P."/>
            <person name="Brockman W."/>
            <person name="Butler J."/>
            <person name="Chin C."/>
            <person name="Gnerre S."/>
            <person name="Grabherr M."/>
            <person name="Kleber M."/>
            <person name="Mauceli E."/>
            <person name="MacCallum I."/>
        </authorList>
    </citation>
    <scope>NUCLEOTIDE SEQUENCE [LARGE SCALE GENOMIC DNA]</scope>
    <source>
        <strain evidence="3">Tucson 15010-1051.87</strain>
    </source>
</reference>
<dbReference type="eggNOG" id="ENOG502T6V8">
    <property type="taxonomic scope" value="Eukaryota"/>
</dbReference>
<dbReference type="AlphaFoldDB" id="B4LP93"/>
<dbReference type="EMBL" id="CH940648">
    <property type="protein sequence ID" value="EDW60202.1"/>
    <property type="molecule type" value="Genomic_DNA"/>
</dbReference>
<dbReference type="OrthoDB" id="7871913at2759"/>
<gene>
    <name evidence="2" type="primary">Dvir\GJ21353</name>
    <name evidence="2" type="ORF">Dvir_GJ21353</name>
</gene>
<evidence type="ECO:0008006" key="4">
    <source>
        <dbReference type="Google" id="ProtNLM"/>
    </source>
</evidence>
<keyword evidence="3" id="KW-1185">Reference proteome</keyword>
<organism evidence="2 3">
    <name type="scientific">Drosophila virilis</name>
    <name type="common">Fruit fly</name>
    <dbReference type="NCBI Taxonomy" id="7244"/>
    <lineage>
        <taxon>Eukaryota</taxon>
        <taxon>Metazoa</taxon>
        <taxon>Ecdysozoa</taxon>
        <taxon>Arthropoda</taxon>
        <taxon>Hexapoda</taxon>
        <taxon>Insecta</taxon>
        <taxon>Pterygota</taxon>
        <taxon>Neoptera</taxon>
        <taxon>Endopterygota</taxon>
        <taxon>Diptera</taxon>
        <taxon>Brachycera</taxon>
        <taxon>Muscomorpha</taxon>
        <taxon>Ephydroidea</taxon>
        <taxon>Drosophilidae</taxon>
        <taxon>Drosophila</taxon>
    </lineage>
</organism>
<protein>
    <recommendedName>
        <fullName evidence="4">TIL domain-containing protein</fullName>
    </recommendedName>
</protein>
<evidence type="ECO:0000313" key="3">
    <source>
        <dbReference type="Proteomes" id="UP000008792"/>
    </source>
</evidence>